<feature type="domain" description="Thioredoxin" evidence="9">
    <location>
        <begin position="527"/>
        <end position="654"/>
    </location>
</feature>
<feature type="transmembrane region" description="Helical" evidence="7">
    <location>
        <begin position="318"/>
        <end position="350"/>
    </location>
</feature>
<dbReference type="Proteomes" id="UP001521209">
    <property type="component" value="Unassembled WGS sequence"/>
</dbReference>
<dbReference type="SUPFAM" id="SSF52833">
    <property type="entry name" value="Thioredoxin-like"/>
    <property type="match status" value="1"/>
</dbReference>
<accession>A0ABS9E0D3</accession>
<protein>
    <submittedName>
        <fullName evidence="10">Thioredoxin family protein</fullName>
    </submittedName>
</protein>
<comment type="caution">
    <text evidence="10">The sequence shown here is derived from an EMBL/GenBank/DDBJ whole genome shotgun (WGS) entry which is preliminary data.</text>
</comment>
<reference evidence="10 11" key="1">
    <citation type="submission" date="2022-01" db="EMBL/GenBank/DDBJ databases">
        <authorList>
            <person name="Won M."/>
            <person name="Kim S.-J."/>
            <person name="Kwon S.-W."/>
        </authorList>
    </citation>
    <scope>NUCLEOTIDE SEQUENCE [LARGE SCALE GENOMIC DNA]</scope>
    <source>
        <strain evidence="10 11">KCTC 23505</strain>
    </source>
</reference>
<evidence type="ECO:0000256" key="8">
    <source>
        <dbReference type="SAM" id="SignalP"/>
    </source>
</evidence>
<evidence type="ECO:0000313" key="11">
    <source>
        <dbReference type="Proteomes" id="UP001521209"/>
    </source>
</evidence>
<dbReference type="EMBL" id="JAKGBZ010000054">
    <property type="protein sequence ID" value="MCF3948465.1"/>
    <property type="molecule type" value="Genomic_DNA"/>
</dbReference>
<keyword evidence="2" id="KW-1003">Cell membrane</keyword>
<evidence type="ECO:0000256" key="1">
    <source>
        <dbReference type="ARBA" id="ARBA00004651"/>
    </source>
</evidence>
<evidence type="ECO:0000313" key="10">
    <source>
        <dbReference type="EMBL" id="MCF3948465.1"/>
    </source>
</evidence>
<evidence type="ECO:0000256" key="7">
    <source>
        <dbReference type="SAM" id="Phobius"/>
    </source>
</evidence>
<dbReference type="InterPro" id="IPR035671">
    <property type="entry name" value="DsbD_gamma"/>
</dbReference>
<evidence type="ECO:0000259" key="9">
    <source>
        <dbReference type="PROSITE" id="PS51352"/>
    </source>
</evidence>
<keyword evidence="4" id="KW-0201">Cytochrome c-type biogenesis</keyword>
<dbReference type="Pfam" id="PF02683">
    <property type="entry name" value="DsbD_TM"/>
    <property type="match status" value="1"/>
</dbReference>
<dbReference type="InterPro" id="IPR003834">
    <property type="entry name" value="Cyt_c_assmbl_TM_dom"/>
</dbReference>
<organism evidence="10 11">
    <name type="scientific">Acidiphilium iwatense</name>
    <dbReference type="NCBI Taxonomy" id="768198"/>
    <lineage>
        <taxon>Bacteria</taxon>
        <taxon>Pseudomonadati</taxon>
        <taxon>Pseudomonadota</taxon>
        <taxon>Alphaproteobacteria</taxon>
        <taxon>Acetobacterales</taxon>
        <taxon>Acidocellaceae</taxon>
        <taxon>Acidiphilium</taxon>
    </lineage>
</organism>
<sequence>MMRWLLLALLLVPAFARAAESNRVTSARDTVSLISATKSATGTKLHLGLLFRLKPDWHIYWSDPGDAGEPPALELTAPAGAKAGPFAYPPPHWLVAGSVGDYVETGTVLLPFTATLPSGATAIAAKARWLVCNPKICVPEQGRFNLSLQGGAGPSREAGLFAKARAAMPRPSPFAATIAPGGDLTVTGAGLTRTAVKTAHVFPASPDAIVNAAPQPLHFIRNGFVLDLKPAGSKPMRVLAGILEITDPTGQVQALTIAATPGVAPSTMPTPWIVWIGAALLGGLILNLMPCVFPILAMKALAVARFGHDDKRAARREALGYTAGSVAAMLALGIVLIVLRAGGAALGWGFQFQSPAFIAVMAWIVVAIGLNFAGLYEIPGIAMRNRTTGSFATGVLAVLVATPCTAPFMGGAVAAALAAPIVLALGIFGALGLGIALPFLALALAPALARILPRPGAWMIVLRQFMAFPMFATASWLLWVMTTEAGADGALIVAAGAVLIGFALWLLRFRFLLARGLAVVSVIAAAALLPRIVPADAAARTTLPHSIPYSPGKLASLRAAGKPVFVDITAAWCITCQVNDRIALEPAAIQRDFAARHVTLMVGDWTRRAPAITRYLAAHGRDGVPLYVFYPPDRGKPVILPQILTPSIVRRAIK</sequence>
<evidence type="ECO:0000256" key="6">
    <source>
        <dbReference type="ARBA" id="ARBA00023136"/>
    </source>
</evidence>
<keyword evidence="6 7" id="KW-0472">Membrane</keyword>
<dbReference type="InterPro" id="IPR013766">
    <property type="entry name" value="Thioredoxin_domain"/>
</dbReference>
<evidence type="ECO:0000256" key="3">
    <source>
        <dbReference type="ARBA" id="ARBA00022692"/>
    </source>
</evidence>
<dbReference type="CDD" id="cd02953">
    <property type="entry name" value="DsbDgamma"/>
    <property type="match status" value="1"/>
</dbReference>
<dbReference type="InterPro" id="IPR036249">
    <property type="entry name" value="Thioredoxin-like_sf"/>
</dbReference>
<dbReference type="Pfam" id="PF13899">
    <property type="entry name" value="Thioredoxin_7"/>
    <property type="match status" value="1"/>
</dbReference>
<dbReference type="PANTHER" id="PTHR32234:SF3">
    <property type="entry name" value="SUPPRESSION OF COPPER SENSITIVITY PROTEIN"/>
    <property type="match status" value="1"/>
</dbReference>
<feature type="transmembrane region" description="Helical" evidence="7">
    <location>
        <begin position="512"/>
        <end position="533"/>
    </location>
</feature>
<feature type="signal peptide" evidence="8">
    <location>
        <begin position="1"/>
        <end position="18"/>
    </location>
</feature>
<evidence type="ECO:0000256" key="4">
    <source>
        <dbReference type="ARBA" id="ARBA00022748"/>
    </source>
</evidence>
<gene>
    <name evidence="10" type="ORF">L2A60_17490</name>
</gene>
<dbReference type="RefSeq" id="WP_235705748.1">
    <property type="nucleotide sequence ID" value="NZ_JAKGBZ010000054.1"/>
</dbReference>
<feature type="transmembrane region" description="Helical" evidence="7">
    <location>
        <begin position="485"/>
        <end position="507"/>
    </location>
</feature>
<dbReference type="PANTHER" id="PTHR32234">
    <property type="entry name" value="THIOL:DISULFIDE INTERCHANGE PROTEIN DSBD"/>
    <property type="match status" value="1"/>
</dbReference>
<dbReference type="Pfam" id="PF11412">
    <property type="entry name" value="DsbD_N"/>
    <property type="match status" value="1"/>
</dbReference>
<proteinExistence type="predicted"/>
<dbReference type="Gene3D" id="3.40.30.10">
    <property type="entry name" value="Glutaredoxin"/>
    <property type="match status" value="1"/>
</dbReference>
<feature type="transmembrane region" description="Helical" evidence="7">
    <location>
        <begin position="457"/>
        <end position="479"/>
    </location>
</feature>
<dbReference type="InterPro" id="IPR028250">
    <property type="entry name" value="DsbDN"/>
</dbReference>
<keyword evidence="3 7" id="KW-0812">Transmembrane</keyword>
<name>A0ABS9E0D3_9PROT</name>
<comment type="subcellular location">
    <subcellularLocation>
        <location evidence="1">Cell membrane</location>
        <topology evidence="1">Multi-pass membrane protein</topology>
    </subcellularLocation>
</comment>
<evidence type="ECO:0000256" key="5">
    <source>
        <dbReference type="ARBA" id="ARBA00022989"/>
    </source>
</evidence>
<feature type="transmembrane region" description="Helical" evidence="7">
    <location>
        <begin position="421"/>
        <end position="445"/>
    </location>
</feature>
<evidence type="ECO:0000256" key="2">
    <source>
        <dbReference type="ARBA" id="ARBA00022475"/>
    </source>
</evidence>
<feature type="transmembrane region" description="Helical" evidence="7">
    <location>
        <begin position="356"/>
        <end position="376"/>
    </location>
</feature>
<keyword evidence="8" id="KW-0732">Signal</keyword>
<feature type="transmembrane region" description="Helical" evidence="7">
    <location>
        <begin position="388"/>
        <end position="409"/>
    </location>
</feature>
<keyword evidence="5 7" id="KW-1133">Transmembrane helix</keyword>
<feature type="chain" id="PRO_5046545552" evidence="8">
    <location>
        <begin position="19"/>
        <end position="654"/>
    </location>
</feature>
<feature type="transmembrane region" description="Helical" evidence="7">
    <location>
        <begin position="272"/>
        <end position="297"/>
    </location>
</feature>
<keyword evidence="11" id="KW-1185">Reference proteome</keyword>
<dbReference type="PROSITE" id="PS51352">
    <property type="entry name" value="THIOREDOXIN_2"/>
    <property type="match status" value="1"/>
</dbReference>